<dbReference type="Pfam" id="PF00355">
    <property type="entry name" value="Rieske"/>
    <property type="match status" value="1"/>
</dbReference>
<keyword evidence="7" id="KW-0472">Membrane</keyword>
<keyword evidence="3" id="KW-0408">Iron</keyword>
<name>A0A3N0VZC0_9FLAO</name>
<dbReference type="RefSeq" id="WP_123263081.1">
    <property type="nucleotide sequence ID" value="NZ_RJTX01000002.1"/>
</dbReference>
<keyword evidence="4" id="KW-0411">Iron-sulfur</keyword>
<gene>
    <name evidence="10" type="ORF">BCF50_1898</name>
    <name evidence="9" type="ORF">EGI05_10980</name>
</gene>
<evidence type="ECO:0000256" key="3">
    <source>
        <dbReference type="ARBA" id="ARBA00023004"/>
    </source>
</evidence>
<dbReference type="PROSITE" id="PS51296">
    <property type="entry name" value="RIESKE"/>
    <property type="match status" value="1"/>
</dbReference>
<keyword evidence="2" id="KW-0479">Metal-binding</keyword>
<keyword evidence="7" id="KW-1133">Transmembrane helix</keyword>
<evidence type="ECO:0000256" key="6">
    <source>
        <dbReference type="ARBA" id="ARBA00034078"/>
    </source>
</evidence>
<dbReference type="PANTHER" id="PTHR10134">
    <property type="entry name" value="CYTOCHROME B-C1 COMPLEX SUBUNIT RIESKE, MITOCHONDRIAL"/>
    <property type="match status" value="1"/>
</dbReference>
<dbReference type="AlphaFoldDB" id="A0A3N0VZC0"/>
<dbReference type="GO" id="GO:0016020">
    <property type="term" value="C:membrane"/>
    <property type="evidence" value="ECO:0007669"/>
    <property type="project" value="InterPro"/>
</dbReference>
<organism evidence="9 11">
    <name type="scientific">Chryseobacterium daecheongense</name>
    <dbReference type="NCBI Taxonomy" id="192389"/>
    <lineage>
        <taxon>Bacteria</taxon>
        <taxon>Pseudomonadati</taxon>
        <taxon>Bacteroidota</taxon>
        <taxon>Flavobacteriia</taxon>
        <taxon>Flavobacteriales</taxon>
        <taxon>Weeksellaceae</taxon>
        <taxon>Chryseobacterium group</taxon>
        <taxon>Chryseobacterium</taxon>
    </lineage>
</organism>
<feature type="transmembrane region" description="Helical" evidence="7">
    <location>
        <begin position="30"/>
        <end position="54"/>
    </location>
</feature>
<evidence type="ECO:0000256" key="1">
    <source>
        <dbReference type="ARBA" id="ARBA00022714"/>
    </source>
</evidence>
<dbReference type="OrthoDB" id="9802613at2"/>
<dbReference type="GO" id="GO:0051537">
    <property type="term" value="F:2 iron, 2 sulfur cluster binding"/>
    <property type="evidence" value="ECO:0007669"/>
    <property type="project" value="UniProtKB-KW"/>
</dbReference>
<keyword evidence="7" id="KW-0812">Transmembrane</keyword>
<sequence length="173" mass="20154">MSENHKKIPAWKADFPIKKREAAYVSRKEFIKLITFFSGTLAFANVAVPVFNFFRKEKEIKPYFIGLTTDLQVGGMRTFYINEDHRNPYMLIRLAEDTWKVFEQKCTHLSCSVLYNHNEQLIECPCHHGFFNPDDGSVIQGPPPRPLPQLKVVIKEDKIYVTDFEKETEESHG</sequence>
<dbReference type="EMBL" id="SOQW01000002">
    <property type="protein sequence ID" value="TDX92955.1"/>
    <property type="molecule type" value="Genomic_DNA"/>
</dbReference>
<dbReference type="InterPro" id="IPR005805">
    <property type="entry name" value="Rieske_Fe-S_prot_C"/>
</dbReference>
<evidence type="ECO:0000256" key="2">
    <source>
        <dbReference type="ARBA" id="ARBA00022723"/>
    </source>
</evidence>
<evidence type="ECO:0000256" key="7">
    <source>
        <dbReference type="SAM" id="Phobius"/>
    </source>
</evidence>
<evidence type="ECO:0000256" key="4">
    <source>
        <dbReference type="ARBA" id="ARBA00023014"/>
    </source>
</evidence>
<evidence type="ECO:0000313" key="10">
    <source>
        <dbReference type="EMBL" id="TDX92955.1"/>
    </source>
</evidence>
<dbReference type="EMBL" id="RJTX01000002">
    <property type="protein sequence ID" value="ROH97870.1"/>
    <property type="molecule type" value="Genomic_DNA"/>
</dbReference>
<keyword evidence="1" id="KW-0001">2Fe-2S</keyword>
<comment type="caution">
    <text evidence="9">The sequence shown here is derived from an EMBL/GenBank/DDBJ whole genome shotgun (WGS) entry which is preliminary data.</text>
</comment>
<feature type="domain" description="Rieske" evidence="8">
    <location>
        <begin position="63"/>
        <end position="161"/>
    </location>
</feature>
<evidence type="ECO:0000313" key="11">
    <source>
        <dbReference type="Proteomes" id="UP000269375"/>
    </source>
</evidence>
<reference evidence="9 11" key="1">
    <citation type="submission" date="2018-11" db="EMBL/GenBank/DDBJ databases">
        <title>Proposal to divide the Flavobacteriaceae and reorganize its genera based on Amino Acid Identity values calculated from whole genome sequences.</title>
        <authorList>
            <person name="Nicholson A.C."/>
            <person name="Gulvik C.A."/>
            <person name="Whitney A.M."/>
            <person name="Humrighouse B.W."/>
            <person name="Bell M."/>
            <person name="Holmes B."/>
            <person name="Steigerwalt A."/>
            <person name="Villarma A."/>
            <person name="Sheth M."/>
            <person name="Batra D."/>
            <person name="Pryor J."/>
            <person name="Bernardet J.-F."/>
            <person name="Hugo C."/>
            <person name="Kampfer P."/>
            <person name="Newman J."/>
            <person name="Mcquiston J.R."/>
        </authorList>
    </citation>
    <scope>NUCLEOTIDE SEQUENCE [LARGE SCALE GENOMIC DNA]</scope>
    <source>
        <strain evidence="9 11">DSM 15235</strain>
    </source>
</reference>
<dbReference type="Proteomes" id="UP000269375">
    <property type="component" value="Unassembled WGS sequence"/>
</dbReference>
<dbReference type="Proteomes" id="UP000295709">
    <property type="component" value="Unassembled WGS sequence"/>
</dbReference>
<protein>
    <submittedName>
        <fullName evidence="9">Rieske (2Fe-2S) protein</fullName>
    </submittedName>
    <submittedName>
        <fullName evidence="10">Rieske Fe-S protein</fullName>
    </submittedName>
</protein>
<dbReference type="GO" id="GO:0046872">
    <property type="term" value="F:metal ion binding"/>
    <property type="evidence" value="ECO:0007669"/>
    <property type="project" value="UniProtKB-KW"/>
</dbReference>
<evidence type="ECO:0000256" key="5">
    <source>
        <dbReference type="ARBA" id="ARBA00023157"/>
    </source>
</evidence>
<dbReference type="SUPFAM" id="SSF50022">
    <property type="entry name" value="ISP domain"/>
    <property type="match status" value="1"/>
</dbReference>
<dbReference type="PRINTS" id="PR00162">
    <property type="entry name" value="RIESKE"/>
</dbReference>
<evidence type="ECO:0000313" key="12">
    <source>
        <dbReference type="Proteomes" id="UP000295709"/>
    </source>
</evidence>
<dbReference type="InterPro" id="IPR014349">
    <property type="entry name" value="Rieske_Fe-S_prot"/>
</dbReference>
<dbReference type="InterPro" id="IPR017941">
    <property type="entry name" value="Rieske_2Fe-2S"/>
</dbReference>
<reference evidence="10 12" key="2">
    <citation type="submission" date="2019-03" db="EMBL/GenBank/DDBJ databases">
        <title>Genomic Encyclopedia of Archaeal and Bacterial Type Strains, Phase II (KMG-II): from individual species to whole genera.</title>
        <authorList>
            <person name="Goeker M."/>
        </authorList>
    </citation>
    <scope>NUCLEOTIDE SEQUENCE [LARGE SCALE GENOMIC DNA]</scope>
    <source>
        <strain evidence="10 12">DSM 15235</strain>
    </source>
</reference>
<proteinExistence type="predicted"/>
<accession>A0A3N0VZC0</accession>
<comment type="cofactor">
    <cofactor evidence="6">
        <name>[2Fe-2S] cluster</name>
        <dbReference type="ChEBI" id="CHEBI:190135"/>
    </cofactor>
</comment>
<dbReference type="InterPro" id="IPR036922">
    <property type="entry name" value="Rieske_2Fe-2S_sf"/>
</dbReference>
<keyword evidence="5" id="KW-1015">Disulfide bond</keyword>
<dbReference type="CDD" id="cd03467">
    <property type="entry name" value="Rieske"/>
    <property type="match status" value="1"/>
</dbReference>
<dbReference type="Gene3D" id="2.102.10.10">
    <property type="entry name" value="Rieske [2Fe-2S] iron-sulphur domain"/>
    <property type="match status" value="1"/>
</dbReference>
<evidence type="ECO:0000313" key="9">
    <source>
        <dbReference type="EMBL" id="ROH97870.1"/>
    </source>
</evidence>
<evidence type="ECO:0000259" key="8">
    <source>
        <dbReference type="PROSITE" id="PS51296"/>
    </source>
</evidence>
<keyword evidence="12" id="KW-1185">Reference proteome</keyword>